<proteinExistence type="predicted"/>
<gene>
    <name evidence="1" type="ORF">EVAR_6711_1</name>
</gene>
<name>A0A4C1TMY4_EUMVA</name>
<reference evidence="1 2" key="1">
    <citation type="journal article" date="2019" name="Commun. Biol.">
        <title>The bagworm genome reveals a unique fibroin gene that provides high tensile strength.</title>
        <authorList>
            <person name="Kono N."/>
            <person name="Nakamura H."/>
            <person name="Ohtoshi R."/>
            <person name="Tomita M."/>
            <person name="Numata K."/>
            <person name="Arakawa K."/>
        </authorList>
    </citation>
    <scope>NUCLEOTIDE SEQUENCE [LARGE SCALE GENOMIC DNA]</scope>
</reference>
<evidence type="ECO:0000313" key="2">
    <source>
        <dbReference type="Proteomes" id="UP000299102"/>
    </source>
</evidence>
<dbReference type="Proteomes" id="UP000299102">
    <property type="component" value="Unassembled WGS sequence"/>
</dbReference>
<keyword evidence="2" id="KW-1185">Reference proteome</keyword>
<dbReference type="EMBL" id="BGZK01000068">
    <property type="protein sequence ID" value="GBP15070.1"/>
    <property type="molecule type" value="Genomic_DNA"/>
</dbReference>
<dbReference type="AlphaFoldDB" id="A0A4C1TMY4"/>
<organism evidence="1 2">
    <name type="scientific">Eumeta variegata</name>
    <name type="common">Bagworm moth</name>
    <name type="synonym">Eumeta japonica</name>
    <dbReference type="NCBI Taxonomy" id="151549"/>
    <lineage>
        <taxon>Eukaryota</taxon>
        <taxon>Metazoa</taxon>
        <taxon>Ecdysozoa</taxon>
        <taxon>Arthropoda</taxon>
        <taxon>Hexapoda</taxon>
        <taxon>Insecta</taxon>
        <taxon>Pterygota</taxon>
        <taxon>Neoptera</taxon>
        <taxon>Endopterygota</taxon>
        <taxon>Lepidoptera</taxon>
        <taxon>Glossata</taxon>
        <taxon>Ditrysia</taxon>
        <taxon>Tineoidea</taxon>
        <taxon>Psychidae</taxon>
        <taxon>Oiketicinae</taxon>
        <taxon>Eumeta</taxon>
    </lineage>
</organism>
<accession>A0A4C1TMY4</accession>
<comment type="caution">
    <text evidence="1">The sequence shown here is derived from an EMBL/GenBank/DDBJ whole genome shotgun (WGS) entry which is preliminary data.</text>
</comment>
<sequence>MSYLAPKCVGCIRLSQNKKFPKLEVGFRFQPKDCRQPYPTRPTDIVMPSARDFPTGDPLGSFRRKESRVVSMRVEFAQTAQKANWSVACGDFEMPIMTASFQLDGKKQFLRHAIQIVLQIERDFLSNILLEPMYVLWVVWGEYVGALLLDAVKQALALSRSAVPDHCPDVVVRAPITWSISLIETAAVSTQPGVHLGRTVYMCRVYDRAAESQSRLLDSTSEIRAVVNGAGVLKEVHDKPWIEENFGLTKTDCIGRCVCQEWALPDDVRGLGGLFPPLCLVQTFLVETRHRVFNLKWTSKRREPSQHFWCATVHNPYA</sequence>
<evidence type="ECO:0000313" key="1">
    <source>
        <dbReference type="EMBL" id="GBP15070.1"/>
    </source>
</evidence>
<protein>
    <submittedName>
        <fullName evidence="1">Uncharacterized protein</fullName>
    </submittedName>
</protein>